<dbReference type="Gene3D" id="2.60.120.580">
    <property type="entry name" value="Acetamidase/Formamidase-like domains"/>
    <property type="match status" value="2"/>
</dbReference>
<dbReference type="InterPro" id="IPR019931">
    <property type="entry name" value="LPXTG_anchor"/>
</dbReference>
<keyword evidence="3" id="KW-0964">Secreted</keyword>
<evidence type="ECO:0000313" key="10">
    <source>
        <dbReference type="Proteomes" id="UP000321051"/>
    </source>
</evidence>
<dbReference type="Pfam" id="PF00746">
    <property type="entry name" value="Gram_pos_anchor"/>
    <property type="match status" value="1"/>
</dbReference>
<protein>
    <submittedName>
        <fullName evidence="9">Formamidase</fullName>
    </submittedName>
</protein>
<evidence type="ECO:0000256" key="3">
    <source>
        <dbReference type="ARBA" id="ARBA00022525"/>
    </source>
</evidence>
<dbReference type="STRING" id="1371.GCA_900166605_01535"/>
<comment type="caution">
    <text evidence="9">The sequence shown here is derived from an EMBL/GenBank/DDBJ whole genome shotgun (WGS) entry which is preliminary data.</text>
</comment>
<keyword evidence="7" id="KW-0472">Membrane</keyword>
<accession>A0A510Y6T1</accession>
<feature type="region of interest" description="Disordered" evidence="6">
    <location>
        <begin position="403"/>
        <end position="430"/>
    </location>
</feature>
<evidence type="ECO:0000256" key="5">
    <source>
        <dbReference type="ARBA" id="ARBA00023088"/>
    </source>
</evidence>
<keyword evidence="4" id="KW-0732">Signal</keyword>
<dbReference type="AlphaFoldDB" id="A0A510Y6T1"/>
<keyword evidence="5" id="KW-0572">Peptidoglycan-anchor</keyword>
<comment type="subcellular location">
    <subcellularLocation>
        <location evidence="1">Secreted</location>
        <location evidence="1">Cell wall</location>
        <topology evidence="1">Peptidoglycan-anchor</topology>
    </subcellularLocation>
</comment>
<feature type="transmembrane region" description="Helical" evidence="7">
    <location>
        <begin position="436"/>
        <end position="454"/>
    </location>
</feature>
<dbReference type="RefSeq" id="WP_233133267.1">
    <property type="nucleotide sequence ID" value="NZ_BJUN01000006.1"/>
</dbReference>
<evidence type="ECO:0000256" key="7">
    <source>
        <dbReference type="SAM" id="Phobius"/>
    </source>
</evidence>
<evidence type="ECO:0000313" key="9">
    <source>
        <dbReference type="EMBL" id="GEK58411.1"/>
    </source>
</evidence>
<evidence type="ECO:0000256" key="2">
    <source>
        <dbReference type="ARBA" id="ARBA00022512"/>
    </source>
</evidence>
<evidence type="ECO:0000256" key="1">
    <source>
        <dbReference type="ARBA" id="ARBA00004168"/>
    </source>
</evidence>
<sequence length="460" mass="50476">MENVKRKLGVLTTTGILAAMPALETTAHAEETPDFPLNEINAEEAEGEYYVPSSVENIHWGDLPNRESQAVESIQSGETVTFDTVSHEGILEDQGRDPVEYFSQHGIEEDQVLEEAKEITASNIEHDFEDHGPHVVTGPVEVKGAEPGDVLKVEVMSLTPRVPYGVISNRHYKGALPEEFPENEGPEEGASAENPELYNNVSTFTPIEQQNGEWMAEIPGEDVYFPIDPFMGLMGVASDTDEYVNSVPPSETGGNIDINELGVGSTLYLPVEVAGAMFYTGDPHFAQGDGEVALTALEGSLRGTFRLTVLEDGEESIPGENDTFDQPFGETDDYWIPIGLDEDLDEAMKESTRESIDFLSEELGMDRAKAYAYLSAATDYEVSQVVDKTKGIHALIQKAHFDEKINQDEMPAEETEHTESEEEGGGELPDTSTNTILYILLGTLLAFGSGLWLFQKKRSV</sequence>
<feature type="domain" description="Gram-positive cocci surface proteins LPxTG" evidence="8">
    <location>
        <begin position="424"/>
        <end position="458"/>
    </location>
</feature>
<dbReference type="GO" id="GO:0016811">
    <property type="term" value="F:hydrolase activity, acting on carbon-nitrogen (but not peptide) bonds, in linear amides"/>
    <property type="evidence" value="ECO:0007669"/>
    <property type="project" value="InterPro"/>
</dbReference>
<dbReference type="Gene3D" id="3.10.28.20">
    <property type="entry name" value="Acetamidase/Formamidase-like domains"/>
    <property type="match status" value="1"/>
</dbReference>
<evidence type="ECO:0000256" key="4">
    <source>
        <dbReference type="ARBA" id="ARBA00022729"/>
    </source>
</evidence>
<name>A0A510Y6T1_MARHA</name>
<dbReference type="EMBL" id="BJUN01000006">
    <property type="protein sequence ID" value="GEK58411.1"/>
    <property type="molecule type" value="Genomic_DNA"/>
</dbReference>
<dbReference type="PANTHER" id="PTHR31891">
    <property type="entry name" value="FORMAMIDASE C869.04-RELATED"/>
    <property type="match status" value="1"/>
</dbReference>
<dbReference type="NCBIfam" id="TIGR01167">
    <property type="entry name" value="LPXTG_anchor"/>
    <property type="match status" value="1"/>
</dbReference>
<proteinExistence type="predicted"/>
<keyword evidence="7" id="KW-1133">Transmembrane helix</keyword>
<dbReference type="PANTHER" id="PTHR31891:SF1">
    <property type="entry name" value="FORMAMIDASE C869.04-RELATED"/>
    <property type="match status" value="1"/>
</dbReference>
<keyword evidence="7" id="KW-0812">Transmembrane</keyword>
<dbReference type="Proteomes" id="UP000321051">
    <property type="component" value="Unassembled WGS sequence"/>
</dbReference>
<evidence type="ECO:0000256" key="6">
    <source>
        <dbReference type="SAM" id="MobiDB-lite"/>
    </source>
</evidence>
<organism evidence="9 10">
    <name type="scientific">Marinococcus halophilus</name>
    <dbReference type="NCBI Taxonomy" id="1371"/>
    <lineage>
        <taxon>Bacteria</taxon>
        <taxon>Bacillati</taxon>
        <taxon>Bacillota</taxon>
        <taxon>Bacilli</taxon>
        <taxon>Bacillales</taxon>
        <taxon>Bacillaceae</taxon>
        <taxon>Marinococcus</taxon>
    </lineage>
</organism>
<reference evidence="9 10" key="1">
    <citation type="submission" date="2019-07" db="EMBL/GenBank/DDBJ databases">
        <title>Whole genome shotgun sequence of Marinococcus halophilus NBRC 102359.</title>
        <authorList>
            <person name="Hosoyama A."/>
            <person name="Uohara A."/>
            <person name="Ohji S."/>
            <person name="Ichikawa N."/>
        </authorList>
    </citation>
    <scope>NUCLEOTIDE SEQUENCE [LARGE SCALE GENOMIC DNA]</scope>
    <source>
        <strain evidence="9 10">NBRC 102359</strain>
    </source>
</reference>
<evidence type="ECO:0000259" key="8">
    <source>
        <dbReference type="Pfam" id="PF00746"/>
    </source>
</evidence>
<keyword evidence="10" id="KW-1185">Reference proteome</keyword>
<dbReference type="Pfam" id="PF03069">
    <property type="entry name" value="FmdA_AmdA"/>
    <property type="match status" value="2"/>
</dbReference>
<gene>
    <name evidence="9" type="primary">fdmA2</name>
    <name evidence="9" type="ORF">MHA01_13160</name>
</gene>
<keyword evidence="2" id="KW-0134">Cell wall</keyword>
<dbReference type="InterPro" id="IPR004304">
    <property type="entry name" value="FmdA_AmdA"/>
</dbReference>
<dbReference type="SUPFAM" id="SSF141130">
    <property type="entry name" value="Acetamidase/Formamidase-like"/>
    <property type="match status" value="1"/>
</dbReference>